<dbReference type="OrthoDB" id="1470350at2759"/>
<dbReference type="Pfam" id="PF00067">
    <property type="entry name" value="p450"/>
    <property type="match status" value="1"/>
</dbReference>
<evidence type="ECO:0000313" key="7">
    <source>
        <dbReference type="EMBL" id="RPB13535.1"/>
    </source>
</evidence>
<dbReference type="Gene3D" id="1.10.630.10">
    <property type="entry name" value="Cytochrome P450"/>
    <property type="match status" value="1"/>
</dbReference>
<comment type="cofactor">
    <cofactor evidence="1 5">
        <name>heme</name>
        <dbReference type="ChEBI" id="CHEBI:30413"/>
    </cofactor>
</comment>
<keyword evidence="3 5" id="KW-0479">Metal-binding</keyword>
<evidence type="ECO:0000256" key="6">
    <source>
        <dbReference type="SAM" id="Phobius"/>
    </source>
</evidence>
<evidence type="ECO:0000256" key="1">
    <source>
        <dbReference type="ARBA" id="ARBA00001971"/>
    </source>
</evidence>
<dbReference type="EMBL" id="ML119122">
    <property type="protein sequence ID" value="RPB13535.1"/>
    <property type="molecule type" value="Genomic_DNA"/>
</dbReference>
<evidence type="ECO:0000256" key="5">
    <source>
        <dbReference type="PIRSR" id="PIRSR602403-1"/>
    </source>
</evidence>
<comment type="similarity">
    <text evidence="2">Belongs to the cytochrome P450 family.</text>
</comment>
<dbReference type="Proteomes" id="UP000277580">
    <property type="component" value="Unassembled WGS sequence"/>
</dbReference>
<dbReference type="SUPFAM" id="SSF48264">
    <property type="entry name" value="Cytochrome P450"/>
    <property type="match status" value="1"/>
</dbReference>
<keyword evidence="5" id="KW-0349">Heme</keyword>
<dbReference type="InParanoid" id="A0A3N4L6A7"/>
<dbReference type="STRING" id="1392247.A0A3N4L6A7"/>
<dbReference type="InterPro" id="IPR050121">
    <property type="entry name" value="Cytochrome_P450_monoxygenase"/>
</dbReference>
<dbReference type="PRINTS" id="PR00385">
    <property type="entry name" value="P450"/>
</dbReference>
<name>A0A3N4L6A7_9PEZI</name>
<dbReference type="InterPro" id="IPR001128">
    <property type="entry name" value="Cyt_P450"/>
</dbReference>
<dbReference type="GO" id="GO:0004497">
    <property type="term" value="F:monooxygenase activity"/>
    <property type="evidence" value="ECO:0007669"/>
    <property type="project" value="InterPro"/>
</dbReference>
<feature type="binding site" description="axial binding residue" evidence="5">
    <location>
        <position position="488"/>
    </location>
    <ligand>
        <name>heme</name>
        <dbReference type="ChEBI" id="CHEBI:30413"/>
    </ligand>
    <ligandPart>
        <name>Fe</name>
        <dbReference type="ChEBI" id="CHEBI:18248"/>
    </ligandPart>
</feature>
<dbReference type="CDD" id="cd11069">
    <property type="entry name" value="CYP_FUM15-like"/>
    <property type="match status" value="1"/>
</dbReference>
<keyword evidence="6" id="KW-0812">Transmembrane</keyword>
<organism evidence="7 8">
    <name type="scientific">Morchella conica CCBAS932</name>
    <dbReference type="NCBI Taxonomy" id="1392247"/>
    <lineage>
        <taxon>Eukaryota</taxon>
        <taxon>Fungi</taxon>
        <taxon>Dikarya</taxon>
        <taxon>Ascomycota</taxon>
        <taxon>Pezizomycotina</taxon>
        <taxon>Pezizomycetes</taxon>
        <taxon>Pezizales</taxon>
        <taxon>Morchellaceae</taxon>
        <taxon>Morchella</taxon>
    </lineage>
</organism>
<dbReference type="GO" id="GO:0016705">
    <property type="term" value="F:oxidoreductase activity, acting on paired donors, with incorporation or reduction of molecular oxygen"/>
    <property type="evidence" value="ECO:0007669"/>
    <property type="project" value="InterPro"/>
</dbReference>
<dbReference type="PANTHER" id="PTHR24305:SF166">
    <property type="entry name" value="CYTOCHROME P450 12A4, MITOCHONDRIAL-RELATED"/>
    <property type="match status" value="1"/>
</dbReference>
<keyword evidence="6" id="KW-1133">Transmembrane helix</keyword>
<dbReference type="AlphaFoldDB" id="A0A3N4L6A7"/>
<gene>
    <name evidence="7" type="ORF">P167DRAFT_521406</name>
</gene>
<dbReference type="GO" id="GO:0005506">
    <property type="term" value="F:iron ion binding"/>
    <property type="evidence" value="ECO:0007669"/>
    <property type="project" value="InterPro"/>
</dbReference>
<evidence type="ECO:0000256" key="2">
    <source>
        <dbReference type="ARBA" id="ARBA00010617"/>
    </source>
</evidence>
<reference evidence="7 8" key="1">
    <citation type="journal article" date="2018" name="Nat. Ecol. Evol.">
        <title>Pezizomycetes genomes reveal the molecular basis of ectomycorrhizal truffle lifestyle.</title>
        <authorList>
            <person name="Murat C."/>
            <person name="Payen T."/>
            <person name="Noel B."/>
            <person name="Kuo A."/>
            <person name="Morin E."/>
            <person name="Chen J."/>
            <person name="Kohler A."/>
            <person name="Krizsan K."/>
            <person name="Balestrini R."/>
            <person name="Da Silva C."/>
            <person name="Montanini B."/>
            <person name="Hainaut M."/>
            <person name="Levati E."/>
            <person name="Barry K.W."/>
            <person name="Belfiori B."/>
            <person name="Cichocki N."/>
            <person name="Clum A."/>
            <person name="Dockter R.B."/>
            <person name="Fauchery L."/>
            <person name="Guy J."/>
            <person name="Iotti M."/>
            <person name="Le Tacon F."/>
            <person name="Lindquist E.A."/>
            <person name="Lipzen A."/>
            <person name="Malagnac F."/>
            <person name="Mello A."/>
            <person name="Molinier V."/>
            <person name="Miyauchi S."/>
            <person name="Poulain J."/>
            <person name="Riccioni C."/>
            <person name="Rubini A."/>
            <person name="Sitrit Y."/>
            <person name="Splivallo R."/>
            <person name="Traeger S."/>
            <person name="Wang M."/>
            <person name="Zifcakova L."/>
            <person name="Wipf D."/>
            <person name="Zambonelli A."/>
            <person name="Paolocci F."/>
            <person name="Nowrousian M."/>
            <person name="Ottonello S."/>
            <person name="Baldrian P."/>
            <person name="Spatafora J.W."/>
            <person name="Henrissat B."/>
            <person name="Nagy L.G."/>
            <person name="Aury J.M."/>
            <person name="Wincker P."/>
            <person name="Grigoriev I.V."/>
            <person name="Bonfante P."/>
            <person name="Martin F.M."/>
        </authorList>
    </citation>
    <scope>NUCLEOTIDE SEQUENCE [LARGE SCALE GENOMIC DNA]</scope>
    <source>
        <strain evidence="7 8">CCBAS932</strain>
    </source>
</reference>
<dbReference type="PANTHER" id="PTHR24305">
    <property type="entry name" value="CYTOCHROME P450"/>
    <property type="match status" value="1"/>
</dbReference>
<feature type="transmembrane region" description="Helical" evidence="6">
    <location>
        <begin position="32"/>
        <end position="55"/>
    </location>
</feature>
<dbReference type="InterPro" id="IPR002403">
    <property type="entry name" value="Cyt_P450_E_grp-IV"/>
</dbReference>
<sequence>MSKRLILASTTVASLLLARHDPAHFPSSTWTFLGISTLLLTGLFVYNAVIFPLMLSPFRHLPTPKGANWLLGHFLDIHRSATGVPQLRWMEELPNNNGLIRYRGLFNGERIVPTSAKTLSEVLHQKSYSFIKPDFMRNGIGRILGLQGILFSEGDEHRHQRKLLLPAFSHSQIKNLVPTFWDVSLELTEKISEIVSASVETPVIDMSHWFSLATLDIIGLAGFGYQFNALASVKNGDATSESGSELAQAYNTIFKTPAVALAMHIARLVFPRWFLRLLPIKRTQEVKEASKVVKRVSLEIIDAKKLEIAEKKAVTDRDILSVMLKSGQYDGPGGVEIMRDQMMTFLAAGHETTATAMIWALYVLSLKENIHIQNRLREEIRDAFPHGIPEKVSYEQIESLKYLRNVTSEVLRIYPPVTLTARYAAEDTTLGDQFIPKGAHIVIVPYAINRSKELWGEDADQFRPDRWNEGQGESNYAFLTFLAGPRGCIGNVFAKLEFKCLLAAMIGKFAFVEAEEGREIVVRGGITAKPIGGIPLKVSIVEGW</sequence>
<accession>A0A3N4L6A7</accession>
<keyword evidence="8" id="KW-1185">Reference proteome</keyword>
<dbReference type="GO" id="GO:0020037">
    <property type="term" value="F:heme binding"/>
    <property type="evidence" value="ECO:0007669"/>
    <property type="project" value="InterPro"/>
</dbReference>
<evidence type="ECO:0000256" key="4">
    <source>
        <dbReference type="ARBA" id="ARBA00023004"/>
    </source>
</evidence>
<evidence type="ECO:0000256" key="3">
    <source>
        <dbReference type="ARBA" id="ARBA00022723"/>
    </source>
</evidence>
<keyword evidence="6" id="KW-0472">Membrane</keyword>
<protein>
    <submittedName>
        <fullName evidence="7">Cytochrome P450</fullName>
    </submittedName>
</protein>
<dbReference type="FunCoup" id="A0A3N4L6A7">
    <property type="interactions" value="1473"/>
</dbReference>
<evidence type="ECO:0000313" key="8">
    <source>
        <dbReference type="Proteomes" id="UP000277580"/>
    </source>
</evidence>
<dbReference type="PRINTS" id="PR00465">
    <property type="entry name" value="EP450IV"/>
</dbReference>
<dbReference type="InterPro" id="IPR036396">
    <property type="entry name" value="Cyt_P450_sf"/>
</dbReference>
<proteinExistence type="inferred from homology"/>
<keyword evidence="4 5" id="KW-0408">Iron</keyword>